<reference evidence="5 6" key="2">
    <citation type="journal article" date="2016" name="Appl. Microbiol. Biotechnol.">
        <title>Mutations improving production and secretion of extracellular lipase by Burkholderia glumae PG1.</title>
        <authorList>
            <person name="Knapp A."/>
            <person name="Voget S."/>
            <person name="Gao R."/>
            <person name="Zaburannyi N."/>
            <person name="Krysciak D."/>
            <person name="Breuer M."/>
            <person name="Hauer B."/>
            <person name="Streit W.R."/>
            <person name="Muller R."/>
            <person name="Daniel R."/>
            <person name="Jaeger K.E."/>
        </authorList>
    </citation>
    <scope>NUCLEOTIDE SEQUENCE [LARGE SCALE GENOMIC DNA]</scope>
    <source>
        <strain evidence="5 6">PG1</strain>
    </source>
</reference>
<evidence type="ECO:0000256" key="2">
    <source>
        <dbReference type="ARBA" id="ARBA00023125"/>
    </source>
</evidence>
<dbReference type="SMART" id="SM00421">
    <property type="entry name" value="HTH_LUXR"/>
    <property type="match status" value="1"/>
</dbReference>
<accession>A0A0B6RJ69</accession>
<dbReference type="PROSITE" id="PS50043">
    <property type="entry name" value="HTH_LUXR_2"/>
    <property type="match status" value="1"/>
</dbReference>
<sequence>MDSWREDVMLQLERATDAAHAFSIIAKIVANLGFEYCAFGMRIPIPLSRMPVYMHNNYPMQWQLNYREQSLLRLDPTVDRGMRSTLPFLWPALSAHGGAFWEQAWSYGLRHGWVQSARDPSGAMGMFSFARSHTAIDRLELDAKESRLEWLSQISHATMARLLLPHTLPEVHHQLNAREREVLLWSAEGKTSVEIATILNLAESTVNYHVANAVKKLRASNKMHAVAKAAILGLLFSDVAVVNPLVERDAPSREPAPGHARAACLVTEDDRS</sequence>
<organism evidence="5 6">
    <name type="scientific">Burkholderia plantarii</name>
    <dbReference type="NCBI Taxonomy" id="41899"/>
    <lineage>
        <taxon>Bacteria</taxon>
        <taxon>Pseudomonadati</taxon>
        <taxon>Pseudomonadota</taxon>
        <taxon>Betaproteobacteria</taxon>
        <taxon>Burkholderiales</taxon>
        <taxon>Burkholderiaceae</taxon>
        <taxon>Burkholderia</taxon>
    </lineage>
</organism>
<keyword evidence="3" id="KW-0804">Transcription</keyword>
<dbReference type="HOGENOM" id="CLU_072786_7_0_4"/>
<dbReference type="InterPro" id="IPR000792">
    <property type="entry name" value="Tscrpt_reg_LuxR_C"/>
</dbReference>
<dbReference type="KEGG" id="bgp:BGL_1c07980"/>
<reference evidence="6" key="1">
    <citation type="submission" date="2011-03" db="EMBL/GenBank/DDBJ databases">
        <authorList>
            <person name="Voget S."/>
            <person name="Streit W.R."/>
            <person name="Jaeger K.E."/>
            <person name="Daniel R."/>
        </authorList>
    </citation>
    <scope>NUCLEOTIDE SEQUENCE [LARGE SCALE GENOMIC DNA]</scope>
    <source>
        <strain evidence="6">PG1</strain>
    </source>
</reference>
<dbReference type="PANTHER" id="PTHR44688:SF16">
    <property type="entry name" value="DNA-BINDING TRANSCRIPTIONAL ACTIVATOR DEVR_DOSR"/>
    <property type="match status" value="1"/>
</dbReference>
<dbReference type="InterPro" id="IPR005143">
    <property type="entry name" value="TF_LuxR_autoind-bd_dom"/>
</dbReference>
<dbReference type="PRINTS" id="PR00038">
    <property type="entry name" value="HTHLUXR"/>
</dbReference>
<dbReference type="Pfam" id="PF00196">
    <property type="entry name" value="GerE"/>
    <property type="match status" value="1"/>
</dbReference>
<keyword evidence="1" id="KW-0805">Transcription regulation</keyword>
<dbReference type="InterPro" id="IPR016032">
    <property type="entry name" value="Sig_transdc_resp-reg_C-effctor"/>
</dbReference>
<proteinExistence type="predicted"/>
<dbReference type="SUPFAM" id="SSF75516">
    <property type="entry name" value="Pheromone-binding domain of LuxR-like quorum-sensing transcription factors"/>
    <property type="match status" value="1"/>
</dbReference>
<dbReference type="InterPro" id="IPR036388">
    <property type="entry name" value="WH-like_DNA-bd_sf"/>
</dbReference>
<evidence type="ECO:0000313" key="5">
    <source>
        <dbReference type="EMBL" id="AJK45332.1"/>
    </source>
</evidence>
<dbReference type="AlphaFoldDB" id="A0A0B6RJ69"/>
<name>A0A0B6RJ69_BURPL</name>
<dbReference type="PANTHER" id="PTHR44688">
    <property type="entry name" value="DNA-BINDING TRANSCRIPTIONAL ACTIVATOR DEVR_DOSR"/>
    <property type="match status" value="1"/>
</dbReference>
<gene>
    <name evidence="5" type="ORF">BGL_1c07980</name>
</gene>
<evidence type="ECO:0000256" key="1">
    <source>
        <dbReference type="ARBA" id="ARBA00023015"/>
    </source>
</evidence>
<dbReference type="PROSITE" id="PS00622">
    <property type="entry name" value="HTH_LUXR_1"/>
    <property type="match status" value="1"/>
</dbReference>
<dbReference type="Gene3D" id="1.10.10.10">
    <property type="entry name" value="Winged helix-like DNA-binding domain superfamily/Winged helix DNA-binding domain"/>
    <property type="match status" value="1"/>
</dbReference>
<feature type="domain" description="HTH luxR-type" evidence="4">
    <location>
        <begin position="168"/>
        <end position="233"/>
    </location>
</feature>
<evidence type="ECO:0000259" key="4">
    <source>
        <dbReference type="PROSITE" id="PS50043"/>
    </source>
</evidence>
<evidence type="ECO:0000256" key="3">
    <source>
        <dbReference type="ARBA" id="ARBA00023163"/>
    </source>
</evidence>
<protein>
    <submittedName>
        <fullName evidence="5">Autoinducer-binding transcriptionalregulator, LuxR family protein</fullName>
    </submittedName>
</protein>
<dbReference type="CDD" id="cd06170">
    <property type="entry name" value="LuxR_C_like"/>
    <property type="match status" value="1"/>
</dbReference>
<dbReference type="Pfam" id="PF03472">
    <property type="entry name" value="Autoind_bind"/>
    <property type="match status" value="1"/>
</dbReference>
<dbReference type="EMBL" id="CP002580">
    <property type="protein sequence ID" value="AJK45332.1"/>
    <property type="molecule type" value="Genomic_DNA"/>
</dbReference>
<keyword evidence="6" id="KW-1185">Reference proteome</keyword>
<evidence type="ECO:0000313" key="6">
    <source>
        <dbReference type="Proteomes" id="UP000031838"/>
    </source>
</evidence>
<dbReference type="Proteomes" id="UP000031838">
    <property type="component" value="Chromosome 1"/>
</dbReference>
<dbReference type="InterPro" id="IPR036693">
    <property type="entry name" value="TF_LuxR_autoind-bd_dom_sf"/>
</dbReference>
<dbReference type="Gene3D" id="3.30.450.80">
    <property type="entry name" value="Transcription factor LuxR-like, autoinducer-binding domain"/>
    <property type="match status" value="1"/>
</dbReference>
<dbReference type="GO" id="GO:0003677">
    <property type="term" value="F:DNA binding"/>
    <property type="evidence" value="ECO:0007669"/>
    <property type="project" value="UniProtKB-KW"/>
</dbReference>
<dbReference type="GO" id="GO:0006355">
    <property type="term" value="P:regulation of DNA-templated transcription"/>
    <property type="evidence" value="ECO:0007669"/>
    <property type="project" value="InterPro"/>
</dbReference>
<keyword evidence="2" id="KW-0238">DNA-binding</keyword>
<dbReference type="SUPFAM" id="SSF46894">
    <property type="entry name" value="C-terminal effector domain of the bipartite response regulators"/>
    <property type="match status" value="1"/>
</dbReference>